<keyword evidence="4" id="KW-1185">Reference proteome</keyword>
<feature type="region of interest" description="Disordered" evidence="1">
    <location>
        <begin position="217"/>
        <end position="320"/>
    </location>
</feature>
<protein>
    <submittedName>
        <fullName evidence="3">P-loop containing nucleoside triphosphate hydrolase protein</fullName>
    </submittedName>
</protein>
<keyword evidence="3" id="KW-0378">Hydrolase</keyword>
<evidence type="ECO:0000313" key="4">
    <source>
        <dbReference type="Proteomes" id="UP000076532"/>
    </source>
</evidence>
<feature type="compositionally biased region" description="Low complexity" evidence="1">
    <location>
        <begin position="1"/>
        <end position="16"/>
    </location>
</feature>
<accession>A0A166FX61</accession>
<dbReference type="GO" id="GO:0016787">
    <property type="term" value="F:hydrolase activity"/>
    <property type="evidence" value="ECO:0007669"/>
    <property type="project" value="UniProtKB-KW"/>
</dbReference>
<proteinExistence type="predicted"/>
<gene>
    <name evidence="3" type="ORF">FIBSPDRAFT_31417</name>
</gene>
<feature type="region of interest" description="Disordered" evidence="1">
    <location>
        <begin position="1"/>
        <end position="66"/>
    </location>
</feature>
<dbReference type="PANTHER" id="PTHR23389">
    <property type="entry name" value="CHROMOSOME TRANSMISSION FIDELITY FACTOR 18"/>
    <property type="match status" value="1"/>
</dbReference>
<feature type="compositionally biased region" description="Acidic residues" evidence="1">
    <location>
        <begin position="251"/>
        <end position="278"/>
    </location>
</feature>
<sequence>MLLDSSPTKPSPSTETDLTKPAYSIFAPRKQASTSAPLLVGKTKLTNKSQETPYPDAESQHVRGAQSQFTAAPLQLARRLAADPAADPQHSMGLGFLLHQSPISTMHVTSANDPLLPIQSVSNALPDDHVRNYPAIAHVLKCSTSSSLVPFSQETWCDKWRPKRAEHVLGNEMEATYLREWLQALELQLQPGDCSPPLADGSCSSTSLPMAGIPVMKEVGDSKKGRVKRPRPQVVRAVEKQRGRKKQRLDSEDEDHWIVDDDFAMVEEQSTDDEEDDSNIGPRKKLSRLRRIESSPAPIAMSSPPPPPPPPADTIPSYASGVSFDSDLHNTLLLAGPVGSGKTAAVYACAHELGWDVFEVHPGTGKRSGVCIDQLIGEVGKNHMVGKASATGKAKPKMTEGGEKAAFMNMFAKDRVNAPSAHAANGTVAKDPIDTGDKSPPDGGQFGFVVQPEAQDVGESTTVRQSLILLEEVDILYEEDRGFWPAIINLIKDCKRPVILTCNDISLVPVADLPLQDIVHFEPCAPAIVTSYLQAICLAENRPVDRRYLTELSESTQSVDLLDTPDIPLNPLTGSFPGNDLRAAIHQLELLSSTPLCCSTRARTAHEFREDLADWSTIQLPTSTQDGPETSALLRRMERHVDAVSYTDSFLTRSPLGTAEALASNDHSPCPDDEIGHTHLFNCSAASGGLASYYADETILEDVLRHSRGALEAAHPELQPKESNIALQTRALFRARAQYQSEMLDLLWPNIISLQSQLLPRPSVFLEYVPFLRHMAWIDDGFEKNGGWDTSINRRSGRPVRESARAPYERQLTLSDRQRDVISNTHLDELCGD</sequence>
<evidence type="ECO:0000256" key="1">
    <source>
        <dbReference type="SAM" id="MobiDB-lite"/>
    </source>
</evidence>
<dbReference type="AlphaFoldDB" id="A0A166FX61"/>
<dbReference type="OrthoDB" id="9996895at2759"/>
<dbReference type="Gene3D" id="3.40.50.300">
    <property type="entry name" value="P-loop containing nucleotide triphosphate hydrolases"/>
    <property type="match status" value="1"/>
</dbReference>
<dbReference type="Proteomes" id="UP000076532">
    <property type="component" value="Unassembled WGS sequence"/>
</dbReference>
<evidence type="ECO:0000259" key="2">
    <source>
        <dbReference type="SMART" id="SM00382"/>
    </source>
</evidence>
<dbReference type="EMBL" id="KV417584">
    <property type="protein sequence ID" value="KZP17257.1"/>
    <property type="molecule type" value="Genomic_DNA"/>
</dbReference>
<dbReference type="InterPro" id="IPR003593">
    <property type="entry name" value="AAA+_ATPase"/>
</dbReference>
<dbReference type="InterPro" id="IPR027417">
    <property type="entry name" value="P-loop_NTPase"/>
</dbReference>
<organism evidence="3 4">
    <name type="scientific">Athelia psychrophila</name>
    <dbReference type="NCBI Taxonomy" id="1759441"/>
    <lineage>
        <taxon>Eukaryota</taxon>
        <taxon>Fungi</taxon>
        <taxon>Dikarya</taxon>
        <taxon>Basidiomycota</taxon>
        <taxon>Agaricomycotina</taxon>
        <taxon>Agaricomycetes</taxon>
        <taxon>Agaricomycetidae</taxon>
        <taxon>Atheliales</taxon>
        <taxon>Atheliaceae</taxon>
        <taxon>Athelia</taxon>
    </lineage>
</organism>
<reference evidence="3 4" key="1">
    <citation type="journal article" date="2016" name="Mol. Biol. Evol.">
        <title>Comparative Genomics of Early-Diverging Mushroom-Forming Fungi Provides Insights into the Origins of Lignocellulose Decay Capabilities.</title>
        <authorList>
            <person name="Nagy L.G."/>
            <person name="Riley R."/>
            <person name="Tritt A."/>
            <person name="Adam C."/>
            <person name="Daum C."/>
            <person name="Floudas D."/>
            <person name="Sun H."/>
            <person name="Yadav J.S."/>
            <person name="Pangilinan J."/>
            <person name="Larsson K.H."/>
            <person name="Matsuura K."/>
            <person name="Barry K."/>
            <person name="Labutti K."/>
            <person name="Kuo R."/>
            <person name="Ohm R.A."/>
            <person name="Bhattacharya S.S."/>
            <person name="Shirouzu T."/>
            <person name="Yoshinaga Y."/>
            <person name="Martin F.M."/>
            <person name="Grigoriev I.V."/>
            <person name="Hibbett D.S."/>
        </authorList>
    </citation>
    <scope>NUCLEOTIDE SEQUENCE [LARGE SCALE GENOMIC DNA]</scope>
    <source>
        <strain evidence="3 4">CBS 109695</strain>
    </source>
</reference>
<dbReference type="PANTHER" id="PTHR23389:SF21">
    <property type="entry name" value="ATPASE FAMILY AAA DOMAIN-CONTAINING PROTEIN 5"/>
    <property type="match status" value="1"/>
</dbReference>
<dbReference type="SUPFAM" id="SSF52540">
    <property type="entry name" value="P-loop containing nucleoside triphosphate hydrolases"/>
    <property type="match status" value="1"/>
</dbReference>
<feature type="compositionally biased region" description="Pro residues" evidence="1">
    <location>
        <begin position="303"/>
        <end position="313"/>
    </location>
</feature>
<dbReference type="GO" id="GO:0003677">
    <property type="term" value="F:DNA binding"/>
    <property type="evidence" value="ECO:0007669"/>
    <property type="project" value="TreeGrafter"/>
</dbReference>
<dbReference type="STRING" id="436010.A0A166FX61"/>
<dbReference type="GO" id="GO:0005634">
    <property type="term" value="C:nucleus"/>
    <property type="evidence" value="ECO:0007669"/>
    <property type="project" value="TreeGrafter"/>
</dbReference>
<dbReference type="SMART" id="SM00382">
    <property type="entry name" value="AAA"/>
    <property type="match status" value="1"/>
</dbReference>
<feature type="domain" description="AAA+ ATPase" evidence="2">
    <location>
        <begin position="328"/>
        <end position="525"/>
    </location>
</feature>
<name>A0A166FX61_9AGAM</name>
<evidence type="ECO:0000313" key="3">
    <source>
        <dbReference type="EMBL" id="KZP17257.1"/>
    </source>
</evidence>